<accession>A0A6C0KQP4</accession>
<proteinExistence type="predicted"/>
<feature type="domain" description="DUF5899" evidence="2">
    <location>
        <begin position="194"/>
        <end position="317"/>
    </location>
</feature>
<evidence type="ECO:0000259" key="2">
    <source>
        <dbReference type="Pfam" id="PF19251"/>
    </source>
</evidence>
<dbReference type="EMBL" id="MN740943">
    <property type="protein sequence ID" value="QHU19040.1"/>
    <property type="molecule type" value="Genomic_DNA"/>
</dbReference>
<evidence type="ECO:0000313" key="3">
    <source>
        <dbReference type="EMBL" id="QHU19040.1"/>
    </source>
</evidence>
<sequence length="607" mass="68312">MEIAIPLVALGGMYVISNQNKNKSYTEVKKKENFNNMGIRTNLGTRNTESPLSNYLPNTNIPPQNYPIMNNKELVDNIQEYPNPNVATDKYFNQNVYENKERAGVPIENQIQKVYSLTGDYLSSKEFMHNNMVPFVGSKPRGQVYNNNNAETILDNYVGNGSQIIKKIEQAPLFKPQDNVQWPYGMPDMSDFYQSRQNPVNRNNMVKPFESVRVGPGLDKGYTADGSHGFNAGMEARDKWLPKTVDELRITTNPKQEYTLDSLQGPAQSMIKNVGIEGRVEKYRPDTFFINTQDRWLTTTGAEKATRMVSEEIIKTSHRNETTTFQHGTPNAILKTASYVPKKYEEPKRNQLDGFDVGPSKTKGSGPHNDFDKNLNSHTNYANNRAINNQPQTFGTGFSRAIGAAIAPVIDILKPSRKEEYSCNMRIYGNLSGEVPGNYVLSPGDVPTTTIKEMTLYRPNGNIGNQSDNAGYLVNDQQPIANQRDTMNQDKLLGMATKYGNRQVDAEYRQTNNESKEKSLYNRTNQGNAKQFNSQINVTLSKVDSDRENNRLWAPSIVVPSGPSVQTYGKANMPQYYDNCLGCDRIAPDILNAFKENPYTHSLTNSV</sequence>
<feature type="region of interest" description="Disordered" evidence="1">
    <location>
        <begin position="349"/>
        <end position="378"/>
    </location>
</feature>
<reference evidence="3" key="1">
    <citation type="journal article" date="2020" name="Nature">
        <title>Giant virus diversity and host interactions through global metagenomics.</title>
        <authorList>
            <person name="Schulz F."/>
            <person name="Roux S."/>
            <person name="Paez-Espino D."/>
            <person name="Jungbluth S."/>
            <person name="Walsh D.A."/>
            <person name="Denef V.J."/>
            <person name="McMahon K.D."/>
            <person name="Konstantinidis K.T."/>
            <person name="Eloe-Fadrosh E.A."/>
            <person name="Kyrpides N.C."/>
            <person name="Woyke T."/>
        </authorList>
    </citation>
    <scope>NUCLEOTIDE SEQUENCE</scope>
    <source>
        <strain evidence="3">GVMAG-S-3300013014-104</strain>
    </source>
</reference>
<dbReference type="Pfam" id="PF19251">
    <property type="entry name" value="DUF5899"/>
    <property type="match status" value="1"/>
</dbReference>
<dbReference type="InterPro" id="IPR045418">
    <property type="entry name" value="P2_DUF5899"/>
</dbReference>
<dbReference type="AlphaFoldDB" id="A0A6C0KQP4"/>
<name>A0A6C0KQP4_9ZZZZ</name>
<organism evidence="3">
    <name type="scientific">viral metagenome</name>
    <dbReference type="NCBI Taxonomy" id="1070528"/>
    <lineage>
        <taxon>unclassified sequences</taxon>
        <taxon>metagenomes</taxon>
        <taxon>organismal metagenomes</taxon>
    </lineage>
</organism>
<evidence type="ECO:0000256" key="1">
    <source>
        <dbReference type="SAM" id="MobiDB-lite"/>
    </source>
</evidence>
<protein>
    <recommendedName>
        <fullName evidence="2">DUF5899 domain-containing protein</fullName>
    </recommendedName>
</protein>